<keyword evidence="3" id="KW-1185">Reference proteome</keyword>
<evidence type="ECO:0000256" key="1">
    <source>
        <dbReference type="SAM" id="MobiDB-lite"/>
    </source>
</evidence>
<accession>A0ABP0G7X4</accession>
<feature type="region of interest" description="Disordered" evidence="1">
    <location>
        <begin position="1"/>
        <end position="20"/>
    </location>
</feature>
<protein>
    <submittedName>
        <fullName evidence="2">Uncharacterized protein</fullName>
    </submittedName>
</protein>
<organism evidence="2 3">
    <name type="scientific">Clavelina lepadiformis</name>
    <name type="common">Light-bulb sea squirt</name>
    <name type="synonym">Ascidia lepadiformis</name>
    <dbReference type="NCBI Taxonomy" id="159417"/>
    <lineage>
        <taxon>Eukaryota</taxon>
        <taxon>Metazoa</taxon>
        <taxon>Chordata</taxon>
        <taxon>Tunicata</taxon>
        <taxon>Ascidiacea</taxon>
        <taxon>Aplousobranchia</taxon>
        <taxon>Clavelinidae</taxon>
        <taxon>Clavelina</taxon>
    </lineage>
</organism>
<comment type="caution">
    <text evidence="2">The sequence shown here is derived from an EMBL/GenBank/DDBJ whole genome shotgun (WGS) entry which is preliminary data.</text>
</comment>
<evidence type="ECO:0000313" key="2">
    <source>
        <dbReference type="EMBL" id="CAK8687924.1"/>
    </source>
</evidence>
<dbReference type="Proteomes" id="UP001642483">
    <property type="component" value="Unassembled WGS sequence"/>
</dbReference>
<name>A0ABP0G7X4_CLALP</name>
<proteinExistence type="predicted"/>
<gene>
    <name evidence="2" type="ORF">CVLEPA_LOCUS19975</name>
</gene>
<feature type="compositionally biased region" description="Polar residues" evidence="1">
    <location>
        <begin position="109"/>
        <end position="131"/>
    </location>
</feature>
<sequence length="131" mass="14050">MAYGRGSNLEPLAPSAVSKDASYEAATANNDNLTDLKEHQILEKGKVSDRGFEPATHCTNRLSAVLELCNVAEHPPRVRRFKTLSMAEGRNVGTHGAMGKLENLHRQVAGSNQSPSEPRSGEPTTANPAQS</sequence>
<feature type="region of interest" description="Disordered" evidence="1">
    <location>
        <begin position="91"/>
        <end position="131"/>
    </location>
</feature>
<dbReference type="EMBL" id="CAWYQH010000106">
    <property type="protein sequence ID" value="CAK8687924.1"/>
    <property type="molecule type" value="Genomic_DNA"/>
</dbReference>
<reference evidence="2 3" key="1">
    <citation type="submission" date="2024-02" db="EMBL/GenBank/DDBJ databases">
        <authorList>
            <person name="Daric V."/>
            <person name="Darras S."/>
        </authorList>
    </citation>
    <scope>NUCLEOTIDE SEQUENCE [LARGE SCALE GENOMIC DNA]</scope>
</reference>
<evidence type="ECO:0000313" key="3">
    <source>
        <dbReference type="Proteomes" id="UP001642483"/>
    </source>
</evidence>